<name>A0AAD8K7M9_TARER</name>
<dbReference type="PANTHER" id="PTHR35097:SF1">
    <property type="entry name" value="GDSL ESTERASE_LIPASE"/>
    <property type="match status" value="1"/>
</dbReference>
<evidence type="ECO:0000313" key="1">
    <source>
        <dbReference type="EMBL" id="KAK1416451.1"/>
    </source>
</evidence>
<gene>
    <name evidence="1" type="ORF">QVD17_32242</name>
</gene>
<organism evidence="1 2">
    <name type="scientific">Tagetes erecta</name>
    <name type="common">African marigold</name>
    <dbReference type="NCBI Taxonomy" id="13708"/>
    <lineage>
        <taxon>Eukaryota</taxon>
        <taxon>Viridiplantae</taxon>
        <taxon>Streptophyta</taxon>
        <taxon>Embryophyta</taxon>
        <taxon>Tracheophyta</taxon>
        <taxon>Spermatophyta</taxon>
        <taxon>Magnoliopsida</taxon>
        <taxon>eudicotyledons</taxon>
        <taxon>Gunneridae</taxon>
        <taxon>Pentapetalae</taxon>
        <taxon>asterids</taxon>
        <taxon>campanulids</taxon>
        <taxon>Asterales</taxon>
        <taxon>Asteraceae</taxon>
        <taxon>Asteroideae</taxon>
        <taxon>Heliantheae alliance</taxon>
        <taxon>Tageteae</taxon>
        <taxon>Tagetes</taxon>
    </lineage>
</organism>
<keyword evidence="2" id="KW-1185">Reference proteome</keyword>
<reference evidence="1" key="1">
    <citation type="journal article" date="2023" name="bioRxiv">
        <title>Improved chromosome-level genome assembly for marigold (Tagetes erecta).</title>
        <authorList>
            <person name="Jiang F."/>
            <person name="Yuan L."/>
            <person name="Wang S."/>
            <person name="Wang H."/>
            <person name="Xu D."/>
            <person name="Wang A."/>
            <person name="Fan W."/>
        </authorList>
    </citation>
    <scope>NUCLEOTIDE SEQUENCE</scope>
    <source>
        <strain evidence="1">WSJ</strain>
        <tissue evidence="1">Leaf</tissue>
    </source>
</reference>
<dbReference type="PANTHER" id="PTHR35097">
    <property type="entry name" value="GDSL ESTERASE/LIPASE"/>
    <property type="match status" value="1"/>
</dbReference>
<sequence>MVSDKTKPVDSFVVKLKSFAKSTQHFTNGILDNFGFSTRRRPIEILKRLQREAFSDIMKLRDRQDKVERLLSFKTSKSSPFHETSTRVRGEIEALGLLLMIGRIHEGNQEAVNRTGIKTGVNSRFIFETMVREKDLLTAEFVAKGQLDGSLSLAKVIYSANVNDWCSLIAVPLGAQCSDVGLTSHSFTGPQLLDHHIGSGISLTMKKSNFIASLAQFVTHLEPAVSTHWLSTFAQVTHHLSWSTKVSLMTLNKTPKFSSQDVSLGPIALPIGLFRHRKEPIEAGDGSFGSTALVLESDLDSSTKVGGWVEMNNLESRCLKWGASVSDLPEDDIGWGLKVAGSVAGSNVWDHYQLEAFSKVKFGENFLLQPSLLYVKNGSTQFPALAIKSTWSF</sequence>
<dbReference type="EMBL" id="JAUHHV010000008">
    <property type="protein sequence ID" value="KAK1416451.1"/>
    <property type="molecule type" value="Genomic_DNA"/>
</dbReference>
<proteinExistence type="predicted"/>
<protein>
    <submittedName>
        <fullName evidence="1">Uncharacterized protein</fullName>
    </submittedName>
</protein>
<dbReference type="Proteomes" id="UP001229421">
    <property type="component" value="Unassembled WGS sequence"/>
</dbReference>
<evidence type="ECO:0000313" key="2">
    <source>
        <dbReference type="Proteomes" id="UP001229421"/>
    </source>
</evidence>
<accession>A0AAD8K7M9</accession>
<dbReference type="AlphaFoldDB" id="A0AAD8K7M9"/>
<comment type="caution">
    <text evidence="1">The sequence shown here is derived from an EMBL/GenBank/DDBJ whole genome shotgun (WGS) entry which is preliminary data.</text>
</comment>